<comment type="caution">
    <text evidence="2">The sequence shown here is derived from an EMBL/GenBank/DDBJ whole genome shotgun (WGS) entry which is preliminary data.</text>
</comment>
<gene>
    <name evidence="2" type="ORF">HAP95_16470</name>
</gene>
<evidence type="ECO:0000256" key="1">
    <source>
        <dbReference type="SAM" id="SignalP"/>
    </source>
</evidence>
<reference evidence="2 3" key="1">
    <citation type="journal article" date="2021" name="ISME J.">
        <title>Genomic evolution of the class Acidithiobacillia: deep-branching Proteobacteria living in extreme acidic conditions.</title>
        <authorList>
            <person name="Moya-Beltran A."/>
            <person name="Beard S."/>
            <person name="Rojas-Villalobos C."/>
            <person name="Issotta F."/>
            <person name="Gallardo Y."/>
            <person name="Ulloa R."/>
            <person name="Giaveno A."/>
            <person name="Degli Esposti M."/>
            <person name="Johnson D.B."/>
            <person name="Quatrini R."/>
        </authorList>
    </citation>
    <scope>NUCLEOTIDE SEQUENCE [LARGE SCALE GENOMIC DNA]</scope>
    <source>
        <strain evidence="2 3">RW2</strain>
    </source>
</reference>
<evidence type="ECO:0000313" key="2">
    <source>
        <dbReference type="EMBL" id="MBU2761727.1"/>
    </source>
</evidence>
<organism evidence="2 3">
    <name type="scientific">Acidithiobacillus sulfurivorans</name>
    <dbReference type="NCBI Taxonomy" id="1958756"/>
    <lineage>
        <taxon>Bacteria</taxon>
        <taxon>Pseudomonadati</taxon>
        <taxon>Pseudomonadota</taxon>
        <taxon>Acidithiobacillia</taxon>
        <taxon>Acidithiobacillales</taxon>
        <taxon>Acidithiobacillaceae</taxon>
        <taxon>Acidithiobacillus</taxon>
    </lineage>
</organism>
<feature type="signal peptide" evidence="1">
    <location>
        <begin position="1"/>
        <end position="28"/>
    </location>
</feature>
<name>A0ABS6A2Y7_9PROT</name>
<dbReference type="InterPro" id="IPR036249">
    <property type="entry name" value="Thioredoxin-like_sf"/>
</dbReference>
<keyword evidence="1" id="KW-0732">Signal</keyword>
<dbReference type="Proteomes" id="UP000755654">
    <property type="component" value="Unassembled WGS sequence"/>
</dbReference>
<dbReference type="Gene3D" id="3.40.30.10">
    <property type="entry name" value="Glutaredoxin"/>
    <property type="match status" value="1"/>
</dbReference>
<keyword evidence="3" id="KW-1185">Reference proteome</keyword>
<dbReference type="EMBL" id="JAAOMP010000172">
    <property type="protein sequence ID" value="MBU2761727.1"/>
    <property type="molecule type" value="Genomic_DNA"/>
</dbReference>
<evidence type="ECO:0000313" key="3">
    <source>
        <dbReference type="Proteomes" id="UP000755654"/>
    </source>
</evidence>
<accession>A0ABS6A2Y7</accession>
<dbReference type="RefSeq" id="WP_215885207.1">
    <property type="nucleotide sequence ID" value="NZ_JAAOMP010000172.1"/>
</dbReference>
<sequence>MNGFKHLVMLLGTISVLLWLGVMTEANAAGAEQPAKLFTLHGPALAQMTQQTWNAAWKLPGVVTGPAKAPAIVIFFDPNCPYCAHFWQTMHVMESFMRIRWVPVALARPSSLGMAVHIVYSRHPRQMLVLNESHFNYKTHRGGVLPAFRVSPAQAAAIHQSTELLVHNIGALPATLYPSKTGINVSFGTPNSQQITLIVKTAIGAWTSGRMP</sequence>
<dbReference type="SUPFAM" id="SSF52833">
    <property type="entry name" value="Thioredoxin-like"/>
    <property type="match status" value="1"/>
</dbReference>
<feature type="chain" id="PRO_5045560179" description="Thioredoxin-like fold domain-containing protein" evidence="1">
    <location>
        <begin position="29"/>
        <end position="212"/>
    </location>
</feature>
<evidence type="ECO:0008006" key="4">
    <source>
        <dbReference type="Google" id="ProtNLM"/>
    </source>
</evidence>
<protein>
    <recommendedName>
        <fullName evidence="4">Thioredoxin-like fold domain-containing protein</fullName>
    </recommendedName>
</protein>
<proteinExistence type="predicted"/>